<keyword evidence="3" id="KW-0732">Signal</keyword>
<feature type="transmembrane region" description="Helical" evidence="2">
    <location>
        <begin position="782"/>
        <end position="805"/>
    </location>
</feature>
<feature type="region of interest" description="Disordered" evidence="1">
    <location>
        <begin position="447"/>
        <end position="504"/>
    </location>
</feature>
<keyword evidence="2" id="KW-0812">Transmembrane</keyword>
<gene>
    <name evidence="4" type="ORF">BKH31_11455</name>
</gene>
<feature type="transmembrane region" description="Helical" evidence="2">
    <location>
        <begin position="581"/>
        <end position="599"/>
    </location>
</feature>
<feature type="transmembrane region" description="Helical" evidence="2">
    <location>
        <begin position="384"/>
        <end position="403"/>
    </location>
</feature>
<evidence type="ECO:0000256" key="2">
    <source>
        <dbReference type="SAM" id="Phobius"/>
    </source>
</evidence>
<protein>
    <submittedName>
        <fullName evidence="4">Uncharacterized protein</fullName>
    </submittedName>
</protein>
<evidence type="ECO:0000313" key="5">
    <source>
        <dbReference type="Proteomes" id="UP000186471"/>
    </source>
</evidence>
<comment type="caution">
    <text evidence="4">The sequence shown here is derived from an EMBL/GenBank/DDBJ whole genome shotgun (WGS) entry which is preliminary data.</text>
</comment>
<evidence type="ECO:0000256" key="3">
    <source>
        <dbReference type="SAM" id="SignalP"/>
    </source>
</evidence>
<feature type="chain" id="PRO_5039585989" evidence="3">
    <location>
        <begin position="29"/>
        <end position="830"/>
    </location>
</feature>
<keyword evidence="2" id="KW-0472">Membrane</keyword>
<feature type="transmembrane region" description="Helical" evidence="2">
    <location>
        <begin position="343"/>
        <end position="363"/>
    </location>
</feature>
<feature type="compositionally biased region" description="Low complexity" evidence="1">
    <location>
        <begin position="493"/>
        <end position="504"/>
    </location>
</feature>
<dbReference type="Proteomes" id="UP000186471">
    <property type="component" value="Unassembled WGS sequence"/>
</dbReference>
<feature type="compositionally biased region" description="Low complexity" evidence="1">
    <location>
        <begin position="460"/>
        <end position="486"/>
    </location>
</feature>
<evidence type="ECO:0000256" key="1">
    <source>
        <dbReference type="SAM" id="MobiDB-lite"/>
    </source>
</evidence>
<feature type="transmembrane region" description="Helical" evidence="2">
    <location>
        <begin position="757"/>
        <end position="776"/>
    </location>
</feature>
<feature type="transmembrane region" description="Helical" evidence="2">
    <location>
        <begin position="415"/>
        <end position="442"/>
    </location>
</feature>
<feature type="transmembrane region" description="Helical" evidence="2">
    <location>
        <begin position="605"/>
        <end position="625"/>
    </location>
</feature>
<keyword evidence="2" id="KW-1133">Transmembrane helix</keyword>
<evidence type="ECO:0000313" key="4">
    <source>
        <dbReference type="EMBL" id="OLO44080.1"/>
    </source>
</evidence>
<feature type="transmembrane region" description="Helical" evidence="2">
    <location>
        <begin position="632"/>
        <end position="652"/>
    </location>
</feature>
<sequence>MRVVVYVLVLLVVIGMILAVAGSALATAAPTAVAPEPAPEPASGATSASRPAPVVVLATNNLTWADLREQASREGVGEDSGSSGVGSAAAHLLAFAARGEPMNLSVRTPADRTCPADAWLTLGRGRRASAIEPAASCAGPTATIPRNTPLAGALGRDVSIQTVGPGTQLATGAPGGARNSPAPLAPSVAEALAADADLTIVDTARAASTDTERIAALDDALRTVQEQARPGTRLVIASLADDEAPGPQMAVLPAGTRSARGTSDGLVVGDSTHQPGLAQLTDLTPTLVSALAGRRDPAFDGHALTLPQTGRAGVATAGDATGDARISRLADDALHARASQATVMRAGALLMGLAVVLLAWAAVALRDPKASRREALRRRVTWAAVYLSALPTALLLVNAAPWWRVGARESSPSGWASLVAVVAAALVATGIVGLAAGIVALARRHRRPRPGASPLPSPDSPTATAAAEPAGSTDALCARGEAAAEPQPDEAEGPTPSASTSPPPSGAGLTALLVAAAIPLTWLVDAAAGAPLAFNNPLGMNAVVAGRFYGVSNTAFALVAGALVVVIAGVWVALGGGRRTTLLVTALLGGAALLVDGAPQLGADVGGALTLVPTLAFLGAGLAGLRLSWRRWLAIGAAAVLVVGGFAIVDLIRPGGPTHLGRFARQVADGSAAGVLGRKAYALVGPFITKPVMVAALACVVTLVAAALWWGRRQVRAWHNGTSPYAWLAPNAHGGIPRVGGQDSGPPTRGMSPSARWVTTALKSLGVLTLVAVLVNDSGVTMAGFILAAAAPTLLALTLLLGDSFTASRHLHRRRHIIPGSQRQSSTSPS</sequence>
<dbReference type="EMBL" id="MSKK01000051">
    <property type="protein sequence ID" value="OLO44080.1"/>
    <property type="molecule type" value="Genomic_DNA"/>
</dbReference>
<feature type="transmembrane region" description="Helical" evidence="2">
    <location>
        <begin position="692"/>
        <end position="710"/>
    </location>
</feature>
<feature type="transmembrane region" description="Helical" evidence="2">
    <location>
        <begin position="554"/>
        <end position="574"/>
    </location>
</feature>
<accession>A0A1Q8V7K8</accession>
<dbReference type="AlphaFoldDB" id="A0A1Q8V7K8"/>
<feature type="signal peptide" evidence="3">
    <location>
        <begin position="1"/>
        <end position="28"/>
    </location>
</feature>
<name>A0A1Q8V7K8_9ACTO</name>
<reference evidence="4 5" key="1">
    <citation type="submission" date="2016-12" db="EMBL/GenBank/DDBJ databases">
        <title>Genomic comparison of strains in the 'Actinomyces naeslundii' group.</title>
        <authorList>
            <person name="Mughal S.R."/>
            <person name="Do T."/>
            <person name="Gilbert S.C."/>
            <person name="Witherden E.A."/>
            <person name="Didelot X."/>
            <person name="Beighton D."/>
        </authorList>
    </citation>
    <scope>NUCLEOTIDE SEQUENCE [LARGE SCALE GENOMIC DNA]</scope>
    <source>
        <strain evidence="4 5">R21091</strain>
    </source>
</reference>
<feature type="transmembrane region" description="Helical" evidence="2">
    <location>
        <begin position="509"/>
        <end position="534"/>
    </location>
</feature>
<organism evidence="4 5">
    <name type="scientific">Actinomyces oris</name>
    <dbReference type="NCBI Taxonomy" id="544580"/>
    <lineage>
        <taxon>Bacteria</taxon>
        <taxon>Bacillati</taxon>
        <taxon>Actinomycetota</taxon>
        <taxon>Actinomycetes</taxon>
        <taxon>Actinomycetales</taxon>
        <taxon>Actinomycetaceae</taxon>
        <taxon>Actinomyces</taxon>
    </lineage>
</organism>
<proteinExistence type="predicted"/>